<dbReference type="OrthoDB" id="691043at2759"/>
<sequence>MTSSSSEICKDFIQMKQDDRFYSTLISRESSSANLSSGVYYGDATGAVPFLWESRPGTPKNTISNTTLPPLTPPPSSFPSPRHDGCKKSTKTSLIHTLLPKLTLKVFCKPSSSKTGDEESRYGSPTPTLCFGVRHGAAGTELKDSTRRPSRTVPANTAYFGEGIIKNSGKDGSRELLTEVKLKGKVQAEGPFSGHSDEHLAEQQLVMPISIIKNNASIPAAEKILWAAKRFCWRLQY</sequence>
<name>A0A9E7FC52_9LILI</name>
<protein>
    <submittedName>
        <fullName evidence="2">Uncharacterized protein</fullName>
    </submittedName>
</protein>
<evidence type="ECO:0000256" key="1">
    <source>
        <dbReference type="SAM" id="MobiDB-lite"/>
    </source>
</evidence>
<evidence type="ECO:0000313" key="3">
    <source>
        <dbReference type="Proteomes" id="UP001055439"/>
    </source>
</evidence>
<proteinExistence type="predicted"/>
<dbReference type="EMBL" id="CP097505">
    <property type="protein sequence ID" value="URD91671.1"/>
    <property type="molecule type" value="Genomic_DNA"/>
</dbReference>
<reference evidence="2" key="1">
    <citation type="submission" date="2022-05" db="EMBL/GenBank/DDBJ databases">
        <title>The Musa troglodytarum L. genome provides insights into the mechanism of non-climacteric behaviour and enrichment of carotenoids.</title>
        <authorList>
            <person name="Wang J."/>
        </authorList>
    </citation>
    <scope>NUCLEOTIDE SEQUENCE</scope>
    <source>
        <tissue evidence="2">Leaf</tissue>
    </source>
</reference>
<feature type="region of interest" description="Disordered" evidence="1">
    <location>
        <begin position="59"/>
        <end position="86"/>
    </location>
</feature>
<organism evidence="2 3">
    <name type="scientific">Musa troglodytarum</name>
    <name type="common">fe'i banana</name>
    <dbReference type="NCBI Taxonomy" id="320322"/>
    <lineage>
        <taxon>Eukaryota</taxon>
        <taxon>Viridiplantae</taxon>
        <taxon>Streptophyta</taxon>
        <taxon>Embryophyta</taxon>
        <taxon>Tracheophyta</taxon>
        <taxon>Spermatophyta</taxon>
        <taxon>Magnoliopsida</taxon>
        <taxon>Liliopsida</taxon>
        <taxon>Zingiberales</taxon>
        <taxon>Musaceae</taxon>
        <taxon>Musa</taxon>
    </lineage>
</organism>
<evidence type="ECO:0000313" key="2">
    <source>
        <dbReference type="EMBL" id="URD91671.1"/>
    </source>
</evidence>
<keyword evidence="3" id="KW-1185">Reference proteome</keyword>
<gene>
    <name evidence="2" type="ORF">MUK42_01840</name>
</gene>
<dbReference type="PANTHER" id="PTHR33257">
    <property type="entry name" value="OS05G0165500 PROTEIN"/>
    <property type="match status" value="1"/>
</dbReference>
<accession>A0A9E7FC52</accession>
<dbReference type="AlphaFoldDB" id="A0A9E7FC52"/>
<dbReference type="PANTHER" id="PTHR33257:SF4">
    <property type="entry name" value="EXPRESSED PROTEIN"/>
    <property type="match status" value="1"/>
</dbReference>
<dbReference type="Proteomes" id="UP001055439">
    <property type="component" value="Chromosome 3"/>
</dbReference>